<dbReference type="Pfam" id="PF01322">
    <property type="entry name" value="Cytochrom_C_2"/>
    <property type="match status" value="1"/>
</dbReference>
<evidence type="ECO:0000313" key="10">
    <source>
        <dbReference type="Proteomes" id="UP000253769"/>
    </source>
</evidence>
<evidence type="ECO:0000256" key="3">
    <source>
        <dbReference type="ARBA" id="ARBA00022723"/>
    </source>
</evidence>
<dbReference type="GO" id="GO:0020037">
    <property type="term" value="F:heme binding"/>
    <property type="evidence" value="ECO:0007669"/>
    <property type="project" value="InterPro"/>
</dbReference>
<dbReference type="EMBL" id="QQOH01000004">
    <property type="protein sequence ID" value="RDE18735.1"/>
    <property type="molecule type" value="Genomic_DNA"/>
</dbReference>
<keyword evidence="5 6" id="KW-0408">Iron</keyword>
<dbReference type="Gene3D" id="1.20.120.10">
    <property type="entry name" value="Cytochrome c/b562"/>
    <property type="match status" value="1"/>
</dbReference>
<feature type="binding site" description="axial binding residue" evidence="6">
    <location>
        <position position="147"/>
    </location>
    <ligand>
        <name>heme c</name>
        <dbReference type="ChEBI" id="CHEBI:61717"/>
    </ligand>
    <ligandPart>
        <name>Fe</name>
        <dbReference type="ChEBI" id="CHEBI:18248"/>
    </ligandPart>
</feature>
<dbReference type="GO" id="GO:0022900">
    <property type="term" value="P:electron transport chain"/>
    <property type="evidence" value="ECO:0007669"/>
    <property type="project" value="InterPro"/>
</dbReference>
<feature type="chain" id="PRO_5017009400" evidence="8">
    <location>
        <begin position="26"/>
        <end position="155"/>
    </location>
</feature>
<dbReference type="InterPro" id="IPR010980">
    <property type="entry name" value="Cyt_c/b562"/>
</dbReference>
<dbReference type="InterPro" id="IPR002321">
    <property type="entry name" value="Cyt_c_II"/>
</dbReference>
<feature type="binding site" description="covalent" evidence="7">
    <location>
        <position position="146"/>
    </location>
    <ligand>
        <name>heme c</name>
        <dbReference type="ChEBI" id="CHEBI:61717"/>
    </ligand>
</feature>
<dbReference type="SUPFAM" id="SSF47175">
    <property type="entry name" value="Cytochromes"/>
    <property type="match status" value="1"/>
</dbReference>
<evidence type="ECO:0000256" key="8">
    <source>
        <dbReference type="SAM" id="SignalP"/>
    </source>
</evidence>
<dbReference type="GO" id="GO:0009055">
    <property type="term" value="F:electron transfer activity"/>
    <property type="evidence" value="ECO:0007669"/>
    <property type="project" value="InterPro"/>
</dbReference>
<feature type="signal peptide" evidence="8">
    <location>
        <begin position="1"/>
        <end position="25"/>
    </location>
</feature>
<keyword evidence="10" id="KW-1185">Reference proteome</keyword>
<dbReference type="GO" id="GO:0005506">
    <property type="term" value="F:iron ion binding"/>
    <property type="evidence" value="ECO:0007669"/>
    <property type="project" value="InterPro"/>
</dbReference>
<evidence type="ECO:0000256" key="7">
    <source>
        <dbReference type="PIRSR" id="PIRSR000027-2"/>
    </source>
</evidence>
<dbReference type="Proteomes" id="UP000253769">
    <property type="component" value="Unassembled WGS sequence"/>
</dbReference>
<organism evidence="9 10">
    <name type="scientific">Motiliproteus coralliicola</name>
    <dbReference type="NCBI Taxonomy" id="2283196"/>
    <lineage>
        <taxon>Bacteria</taxon>
        <taxon>Pseudomonadati</taxon>
        <taxon>Pseudomonadota</taxon>
        <taxon>Gammaproteobacteria</taxon>
        <taxon>Oceanospirillales</taxon>
        <taxon>Oceanospirillaceae</taxon>
        <taxon>Motiliproteus</taxon>
    </lineage>
</organism>
<evidence type="ECO:0000256" key="2">
    <source>
        <dbReference type="ARBA" id="ARBA00022617"/>
    </source>
</evidence>
<keyword evidence="4" id="KW-0249">Electron transport</keyword>
<protein>
    <submittedName>
        <fullName evidence="9">Cytochrome c</fullName>
    </submittedName>
</protein>
<evidence type="ECO:0000313" key="9">
    <source>
        <dbReference type="EMBL" id="RDE18735.1"/>
    </source>
</evidence>
<dbReference type="InterPro" id="IPR012127">
    <property type="entry name" value="Cyt_c_prime"/>
</dbReference>
<dbReference type="AlphaFoldDB" id="A0A369WH09"/>
<keyword evidence="3 6" id="KW-0479">Metal-binding</keyword>
<comment type="PTM">
    <text evidence="7">Binds 1 heme group per subunit.</text>
</comment>
<reference evidence="9 10" key="1">
    <citation type="submission" date="2018-07" db="EMBL/GenBank/DDBJ databases">
        <title>Motiliproteus coralliicola sp. nov., a bacterium isolated from Coral.</title>
        <authorList>
            <person name="Wang G."/>
        </authorList>
    </citation>
    <scope>NUCLEOTIDE SEQUENCE [LARGE SCALE GENOMIC DNA]</scope>
    <source>
        <strain evidence="9 10">C34</strain>
    </source>
</reference>
<dbReference type="GO" id="GO:0042597">
    <property type="term" value="C:periplasmic space"/>
    <property type="evidence" value="ECO:0007669"/>
    <property type="project" value="InterPro"/>
</dbReference>
<keyword evidence="2 7" id="KW-0349">Heme</keyword>
<feature type="binding site" description="covalent" evidence="7">
    <location>
        <position position="143"/>
    </location>
    <ligand>
        <name>heme c</name>
        <dbReference type="ChEBI" id="CHEBI:61717"/>
    </ligand>
</feature>
<name>A0A369WH09_9GAMM</name>
<keyword evidence="1" id="KW-0813">Transport</keyword>
<evidence type="ECO:0000256" key="1">
    <source>
        <dbReference type="ARBA" id="ARBA00022448"/>
    </source>
</evidence>
<accession>A0A369WH09</accession>
<dbReference type="RefSeq" id="WP_114696350.1">
    <property type="nucleotide sequence ID" value="NZ_QQOH01000004.1"/>
</dbReference>
<proteinExistence type="predicted"/>
<evidence type="ECO:0000256" key="5">
    <source>
        <dbReference type="ARBA" id="ARBA00023004"/>
    </source>
</evidence>
<dbReference type="PIRSF" id="PIRSF000027">
    <property type="entry name" value="Cytc_c_prime"/>
    <property type="match status" value="1"/>
</dbReference>
<keyword evidence="8" id="KW-0732">Signal</keyword>
<evidence type="ECO:0000256" key="6">
    <source>
        <dbReference type="PIRSR" id="PIRSR000027-1"/>
    </source>
</evidence>
<sequence length="155" mass="17173">MSRRHTTLLNTLAGLLLISSITAQAHQGATGVVKERMDSMKAMGDAMKAMSAIVKGKQPFELETFSRGSATILEHNQHLLMMFPEGSATGKSEALPKIWQQWPKFEQQAETSRGEAQRLADLAAQEADFKALRKQFVLLGKSCKGCHTDFRKPKK</sequence>
<dbReference type="OrthoDB" id="5520910at2"/>
<evidence type="ECO:0000256" key="4">
    <source>
        <dbReference type="ARBA" id="ARBA00022982"/>
    </source>
</evidence>
<dbReference type="PROSITE" id="PS51009">
    <property type="entry name" value="CYTCII"/>
    <property type="match status" value="1"/>
</dbReference>
<gene>
    <name evidence="9" type="ORF">DV711_14000</name>
</gene>
<comment type="caution">
    <text evidence="9">The sequence shown here is derived from an EMBL/GenBank/DDBJ whole genome shotgun (WGS) entry which is preliminary data.</text>
</comment>